<proteinExistence type="predicted"/>
<dbReference type="VEuPathDB" id="VectorBase:RSAN_036283"/>
<dbReference type="Gene3D" id="3.40.50.1820">
    <property type="entry name" value="alpha/beta hydrolase"/>
    <property type="match status" value="2"/>
</dbReference>
<organism evidence="1 2">
    <name type="scientific">Rhipicephalus sanguineus</name>
    <name type="common">Brown dog tick</name>
    <name type="synonym">Ixodes sanguineus</name>
    <dbReference type="NCBI Taxonomy" id="34632"/>
    <lineage>
        <taxon>Eukaryota</taxon>
        <taxon>Metazoa</taxon>
        <taxon>Ecdysozoa</taxon>
        <taxon>Arthropoda</taxon>
        <taxon>Chelicerata</taxon>
        <taxon>Arachnida</taxon>
        <taxon>Acari</taxon>
        <taxon>Parasitiformes</taxon>
        <taxon>Ixodida</taxon>
        <taxon>Ixodoidea</taxon>
        <taxon>Ixodidae</taxon>
        <taxon>Rhipicephalinae</taxon>
        <taxon>Rhipicephalus</taxon>
        <taxon>Rhipicephalus</taxon>
    </lineage>
</organism>
<sequence>MNTREIAYRSQHKTLNQNDDRFDEIGRYDIAAVIDLVLNVTGASKVNMLVFSQGMTASLVLLSTKPEYNEKLVPYEVQALFGFVSPSWGHIRRMIRILKADYWRQVRLFYDHLHVILAEETHQSTTDRRFSEFKKLAAQTTEFLWHRALVSLPPRPKQERTAANSVTVIGDCNMPDSARRILDNGPKYSFEPAAQRHQLLAMARQAAFRTDVRERDRATSDALNCVLSRAGSQPPKKPPYKYVHDGLMSHLSAQLLLDPLGDSGYLHLPQAPRQLTKFVCGILKGEPCGLLLAITHFSSPEQLNKTRIPVLLSHYAIGTTYQNLRHFVQIYRAKNFLMYDYGATKNKELYGQKEPPAYDVDRITIKIALFSSEGDTIAAPIDVSLLAERLGSNLLFNHVVPPKGFRHLDFCWGYQATDFLHKLMIDTIEKNAGTGT</sequence>
<keyword evidence="2" id="KW-1185">Reference proteome</keyword>
<dbReference type="AlphaFoldDB" id="A0A9D4PFZ6"/>
<dbReference type="InterPro" id="IPR029058">
    <property type="entry name" value="AB_hydrolase_fold"/>
</dbReference>
<dbReference type="SUPFAM" id="SSF53474">
    <property type="entry name" value="alpha/beta-Hydrolases"/>
    <property type="match status" value="1"/>
</dbReference>
<reference evidence="1" key="1">
    <citation type="journal article" date="2020" name="Cell">
        <title>Large-Scale Comparative Analyses of Tick Genomes Elucidate Their Genetic Diversity and Vector Capacities.</title>
        <authorList>
            <consortium name="Tick Genome and Microbiome Consortium (TIGMIC)"/>
            <person name="Jia N."/>
            <person name="Wang J."/>
            <person name="Shi W."/>
            <person name="Du L."/>
            <person name="Sun Y."/>
            <person name="Zhan W."/>
            <person name="Jiang J.F."/>
            <person name="Wang Q."/>
            <person name="Zhang B."/>
            <person name="Ji P."/>
            <person name="Bell-Sakyi L."/>
            <person name="Cui X.M."/>
            <person name="Yuan T.T."/>
            <person name="Jiang B.G."/>
            <person name="Yang W.F."/>
            <person name="Lam T.T."/>
            <person name="Chang Q.C."/>
            <person name="Ding S.J."/>
            <person name="Wang X.J."/>
            <person name="Zhu J.G."/>
            <person name="Ruan X.D."/>
            <person name="Zhao L."/>
            <person name="Wei J.T."/>
            <person name="Ye R.Z."/>
            <person name="Que T.C."/>
            <person name="Du C.H."/>
            <person name="Zhou Y.H."/>
            <person name="Cheng J.X."/>
            <person name="Dai P.F."/>
            <person name="Guo W.B."/>
            <person name="Han X.H."/>
            <person name="Huang E.J."/>
            <person name="Li L.F."/>
            <person name="Wei W."/>
            <person name="Gao Y.C."/>
            <person name="Liu J.Z."/>
            <person name="Shao H.Z."/>
            <person name="Wang X."/>
            <person name="Wang C.C."/>
            <person name="Yang T.C."/>
            <person name="Huo Q.B."/>
            <person name="Li W."/>
            <person name="Chen H.Y."/>
            <person name="Chen S.E."/>
            <person name="Zhou L.G."/>
            <person name="Ni X.B."/>
            <person name="Tian J.H."/>
            <person name="Sheng Y."/>
            <person name="Liu T."/>
            <person name="Pan Y.S."/>
            <person name="Xia L.Y."/>
            <person name="Li J."/>
            <person name="Zhao F."/>
            <person name="Cao W.C."/>
        </authorList>
    </citation>
    <scope>NUCLEOTIDE SEQUENCE</scope>
    <source>
        <strain evidence="1">Rsan-2018</strain>
    </source>
</reference>
<accession>A0A9D4PFZ6</accession>
<dbReference type="PANTHER" id="PTHR11005">
    <property type="entry name" value="LYSOSOMAL ACID LIPASE-RELATED"/>
    <property type="match status" value="1"/>
</dbReference>
<name>A0A9D4PFZ6_RHISA</name>
<dbReference type="VEuPathDB" id="VectorBase:RSAN_033004"/>
<dbReference type="Proteomes" id="UP000821837">
    <property type="component" value="Chromosome 8"/>
</dbReference>
<comment type="caution">
    <text evidence="1">The sequence shown here is derived from an EMBL/GenBank/DDBJ whole genome shotgun (WGS) entry which is preliminary data.</text>
</comment>
<evidence type="ECO:0000313" key="2">
    <source>
        <dbReference type="Proteomes" id="UP000821837"/>
    </source>
</evidence>
<reference evidence="1" key="2">
    <citation type="submission" date="2021-09" db="EMBL/GenBank/DDBJ databases">
        <authorList>
            <person name="Jia N."/>
            <person name="Wang J."/>
            <person name="Shi W."/>
            <person name="Du L."/>
            <person name="Sun Y."/>
            <person name="Zhan W."/>
            <person name="Jiang J."/>
            <person name="Wang Q."/>
            <person name="Zhang B."/>
            <person name="Ji P."/>
            <person name="Sakyi L.B."/>
            <person name="Cui X."/>
            <person name="Yuan T."/>
            <person name="Jiang B."/>
            <person name="Yang W."/>
            <person name="Lam T.T.-Y."/>
            <person name="Chang Q."/>
            <person name="Ding S."/>
            <person name="Wang X."/>
            <person name="Zhu J."/>
            <person name="Ruan X."/>
            <person name="Zhao L."/>
            <person name="Wei J."/>
            <person name="Que T."/>
            <person name="Du C."/>
            <person name="Cheng J."/>
            <person name="Dai P."/>
            <person name="Han X."/>
            <person name="Huang E."/>
            <person name="Gao Y."/>
            <person name="Liu J."/>
            <person name="Shao H."/>
            <person name="Ye R."/>
            <person name="Li L."/>
            <person name="Wei W."/>
            <person name="Wang X."/>
            <person name="Wang C."/>
            <person name="Huo Q."/>
            <person name="Li W."/>
            <person name="Guo W."/>
            <person name="Chen H."/>
            <person name="Chen S."/>
            <person name="Zhou L."/>
            <person name="Zhou L."/>
            <person name="Ni X."/>
            <person name="Tian J."/>
            <person name="Zhou Y."/>
            <person name="Sheng Y."/>
            <person name="Liu T."/>
            <person name="Pan Y."/>
            <person name="Xia L."/>
            <person name="Li J."/>
            <person name="Zhao F."/>
            <person name="Cao W."/>
        </authorList>
    </citation>
    <scope>NUCLEOTIDE SEQUENCE</scope>
    <source>
        <strain evidence="1">Rsan-2018</strain>
        <tissue evidence="1">Larvae</tissue>
    </source>
</reference>
<gene>
    <name evidence="1" type="ORF">HPB52_007698</name>
</gene>
<evidence type="ECO:0000313" key="1">
    <source>
        <dbReference type="EMBL" id="KAH7939166.1"/>
    </source>
</evidence>
<protein>
    <submittedName>
        <fullName evidence="1">Uncharacterized protein</fullName>
    </submittedName>
</protein>
<dbReference type="EMBL" id="JABSTV010001254">
    <property type="protein sequence ID" value="KAH7939166.1"/>
    <property type="molecule type" value="Genomic_DNA"/>
</dbReference>